<name>A0A1J4MWI8_9CRYT</name>
<feature type="domain" description="EF-hand" evidence="4">
    <location>
        <begin position="4058"/>
        <end position="4093"/>
    </location>
</feature>
<feature type="region of interest" description="Disordered" evidence="2">
    <location>
        <begin position="3019"/>
        <end position="3046"/>
    </location>
</feature>
<dbReference type="InterPro" id="IPR002048">
    <property type="entry name" value="EF_hand_dom"/>
</dbReference>
<feature type="domain" description="EF-hand" evidence="4">
    <location>
        <begin position="2682"/>
        <end position="2717"/>
    </location>
</feature>
<dbReference type="Proteomes" id="UP000186804">
    <property type="component" value="Unassembled WGS sequence"/>
</dbReference>
<dbReference type="PANTHER" id="PTHR42264">
    <property type="entry name" value="EPHRIN_REC_LIKE DOMAIN-CONTAINING PROTEIN"/>
    <property type="match status" value="1"/>
</dbReference>
<dbReference type="EMBL" id="LRBS01000037">
    <property type="protein sequence ID" value="OII77420.1"/>
    <property type="molecule type" value="Genomic_DNA"/>
</dbReference>
<evidence type="ECO:0000259" key="4">
    <source>
        <dbReference type="PROSITE" id="PS50222"/>
    </source>
</evidence>
<dbReference type="GeneID" id="92365096"/>
<dbReference type="GO" id="GO:0005509">
    <property type="term" value="F:calcium ion binding"/>
    <property type="evidence" value="ECO:0007669"/>
    <property type="project" value="InterPro"/>
</dbReference>
<dbReference type="RefSeq" id="XP_067069266.1">
    <property type="nucleotide sequence ID" value="XM_067211151.1"/>
</dbReference>
<dbReference type="VEuPathDB" id="CryptoDB:cand_009110"/>
<evidence type="ECO:0000313" key="6">
    <source>
        <dbReference type="Proteomes" id="UP000186804"/>
    </source>
</evidence>
<reference evidence="5 6" key="1">
    <citation type="submission" date="2016-10" db="EMBL/GenBank/DDBJ databases">
        <title>Reductive evolution of mitochondrial metabolism and differential evolution of invasion-related proteins in Cryptosporidium.</title>
        <authorList>
            <person name="Liu S."/>
            <person name="Roellig D.M."/>
            <person name="Guo Y."/>
            <person name="Li N."/>
            <person name="Frace M.A."/>
            <person name="Tang K."/>
            <person name="Zhang L."/>
            <person name="Feng Y."/>
            <person name="Xiao L."/>
        </authorList>
    </citation>
    <scope>NUCLEOTIDE SEQUENCE [LARGE SCALE GENOMIC DNA]</scope>
    <source>
        <strain evidence="5">30847</strain>
    </source>
</reference>
<keyword evidence="3" id="KW-0812">Transmembrane</keyword>
<dbReference type="InterPro" id="IPR018247">
    <property type="entry name" value="EF_Hand_1_Ca_BS"/>
</dbReference>
<evidence type="ECO:0000256" key="1">
    <source>
        <dbReference type="ARBA" id="ARBA00022837"/>
    </source>
</evidence>
<feature type="transmembrane region" description="Helical" evidence="3">
    <location>
        <begin position="2340"/>
        <end position="2360"/>
    </location>
</feature>
<proteinExistence type="predicted"/>
<feature type="compositionally biased region" description="Polar residues" evidence="2">
    <location>
        <begin position="2784"/>
        <end position="2795"/>
    </location>
</feature>
<dbReference type="PROSITE" id="PS50222">
    <property type="entry name" value="EF_HAND_2"/>
    <property type="match status" value="2"/>
</dbReference>
<keyword evidence="1" id="KW-0106">Calcium</keyword>
<comment type="caution">
    <text evidence="5">The sequence shown here is derived from an EMBL/GenBank/DDBJ whole genome shotgun (WGS) entry which is preliminary data.</text>
</comment>
<feature type="transmembrane region" description="Helical" evidence="3">
    <location>
        <begin position="2277"/>
        <end position="2304"/>
    </location>
</feature>
<dbReference type="InterPro" id="IPR011992">
    <property type="entry name" value="EF-hand-dom_pair"/>
</dbReference>
<keyword evidence="6" id="KW-1185">Reference proteome</keyword>
<dbReference type="PROSITE" id="PS00018">
    <property type="entry name" value="EF_HAND_1"/>
    <property type="match status" value="2"/>
</dbReference>
<feature type="transmembrane region" description="Helical" evidence="3">
    <location>
        <begin position="181"/>
        <end position="203"/>
    </location>
</feature>
<protein>
    <submittedName>
        <fullName evidence="5">EF hand family protein</fullName>
    </submittedName>
</protein>
<accession>A0A1J4MWI8</accession>
<keyword evidence="3" id="KW-0472">Membrane</keyword>
<keyword evidence="3" id="KW-1133">Transmembrane helix</keyword>
<organism evidence="5 6">
    <name type="scientific">Cryptosporidium andersoni</name>
    <dbReference type="NCBI Taxonomy" id="117008"/>
    <lineage>
        <taxon>Eukaryota</taxon>
        <taxon>Sar</taxon>
        <taxon>Alveolata</taxon>
        <taxon>Apicomplexa</taxon>
        <taxon>Conoidasida</taxon>
        <taxon>Coccidia</taxon>
        <taxon>Eucoccidiorida</taxon>
        <taxon>Eimeriorina</taxon>
        <taxon>Cryptosporidiidae</taxon>
        <taxon>Cryptosporidium</taxon>
    </lineage>
</organism>
<feature type="transmembrane region" description="Helical" evidence="3">
    <location>
        <begin position="2429"/>
        <end position="2448"/>
    </location>
</feature>
<dbReference type="OrthoDB" id="397227at2759"/>
<feature type="compositionally biased region" description="Low complexity" evidence="2">
    <location>
        <begin position="3032"/>
        <end position="3046"/>
    </location>
</feature>
<dbReference type="SUPFAM" id="SSF47473">
    <property type="entry name" value="EF-hand"/>
    <property type="match status" value="2"/>
</dbReference>
<sequence>MVDSGSVHHNKGDNLRNDKAYHLNRSIEMINKYDDEFLRSVTSRPAKYHILDQVDADDCIITYYHHIISNEFLDKAKEIASDQDVKLNKRENSSLNNKELLMIEGQYDEKDGVYEDSIMSEEISISSSEYDKFTDERRLHGKNNYGVLNLPNSDFLVVKRLPVSFGIPIIPVQKLNSRPIFYVWFIFIISIVYGFVHFLNYYIINEVIPLHPVPANFTGYLNIDISAMKTFYTSSTLLRPNNSKKQGNYSRNKENSSIRDRIFWLFSNKENKITPTEFMKPMNISLDIKHCHVQFLESPNNLSYLKIRSWGIFSHSFIYNSINGRYRVPANRLKEFEYACSFNILFWVLRRYIFPWTLSDHVDLKKLSLSDYRKFCDRSPRSWNFTSETDLNIKLHQFNNAEYFQCSINFFISNNFLFDNIHIRFVPSSSYMHVSSNTPLYIKSSLHLEALHAVFNFKEIYSPNITTTISDGWVSFDISTPKNGIENKFIFIESRGAPVYINSKVPLNLSMPTRIANMAQLRANNIKVRIEKYHGLYNTQFYGKFKCLVAHLTPSQYSGISLLSKNFVNINIEGNNPPSYITVHNLNADDPLKIWAGKEQWKDPHLLSFSKLRFDNFAKWLQEDLAGPWVLYINILGNDEYPKGTWKAVSSKAFIKNSFGLILLSGGLLKPRSYSLYIHVLGLQCLVPIVNSDLEDLDVITIDNEHTNRISNLDSVGYKRTDLYNNTNEDGSVIQNITRKINEIFAPLNISNDRHDLHTKKSNSTFGWGEVRSLFKKNDGSYYKPSLISNYDKSKSRYLKNDIHSVFGSDSDFISNPNDKPEDSNNTEDINDIGNYMGLSRSFKLCESTILENIFAVINSAILESAQQPNVIVWSSKVNKLNYDKVEVNKISFLSPQNYFNNFGRFFSSLLEIFGWDFYIKWLFRHDDLLDNNLVHTSSKLNTNFNIVEQYIYSAENDAILRDLVTANDIQGYIVSLSLNVLCAVIVAAVAMWILYYYVFPWFLTGVRELQLVNTASHRLNHDFRISEGAEWIVMVSTIQWPNFGLLLRWNQRQRRRKMERLCIHIQPIDIHENYLCNLTRSESGYSCANSNGVSSNTASNSDDKSSEIFLYIPANEATVTTHLGRNQQELFVPMKYSEKCGFEATAPYELISNHKYRLRILRISSTGHIIEQSYWSNEIIPGNKMRFVDLPLMFLRRFLPTRRSSLYLFIDKNTDHYSSFGIPFHFKNIEIIIYDVLGGKRTKRDGELSDDGDNANSHHSNEKLKFGVSEKELASDDDIDVNEIKNELNMHLSRSLSRALEDESISRIDQCNIGNNEKVKTFGGLGEKKKQCRYVVTATLITKDAFFLSRRITSSTGTTASDERSKINNFLKDPAYHKSFESDKIRIEGIPEKAATYNSNYNRRNKNTKYGVKHNSSNSNIYILRNSANSSIDSGHHMNQTIQFKSEAENLNSDLYLEQNLISHDRILFELQEADSGQVVAVGDIKCSNLVDIVWDSLKVKNQGNEDDDDQIPDVTGTFKYDLNRGISKSIGSINANWLDEDIHTEDNIQVYDITTNTTISIYRFVSVAIKLYYVEGGGQWGELSMNLDRSFWVQYMRHDLPAVLGQNNSRAKKMNMDYSGQLETEIGINEKSSPLHNGDIEMAKVSSNEQTNSSLLSVTKNNQVVTKYIDTSVNSHSTKHIPPLMLECDKPCFIYDTPGRILINGSDIQIKWHWPNIPNITKFVPKNVYLHLFDHYTDKYIVSLHGGKPLPNTGTHAWGIEVPFLSHRSSSRDVYLALTICESDVPSNITVLGKRFIPRIISSDNILNSSSKVIKDAQQIIVAISNAFTIIRVTTLSEFELLYATFCRTFGLEMEVITYDDLQRNGFVVSRQSLRVCENIRKPIPTESHDTVIFCPGQCLISSKVLAVKSSSYSDNIYSAHSNSSNDDEHINGDKSIENCIFFKSRRKMIDVIENCTLNYSTYWWSSSPDRFLLQNGIILDTSILLPVIMKIIHNLRIDSLILFIRTLSTDKYRHLLSKIRNWLLSIKFRIKIYWNKNNSTYDTLVNNSNDYHRLNNNINDNIGDVDYPVLNKYNSIQSLNLSSALLVNSQYSTIYRRRSTWRSSKFNTWKTILNFVKKGKSINSESLNKTRQRWESAFKLVKNTNVKLISKVSKCDKLTKKSENSKYTETYYNGDEVSCEYTALPEHSNFTDTIPMDESEYIDKFGSKLNHMYKISNILDNHANIMASSFGNTMGKSSGILVPLYIANIKQKQEILHELWYTLQFSTLPIFFNICLYGFQVLVLSIFPITCICLVLIYNYLSSLSIIGPHLSNDPSYASDFVFNPTWNFFMSIPFPIPYLILVSLLYLLIIDITIITSGSSKLTNIRNLNSSSLINKLSYHWRKLLRLFEEIGMLTTIISTFLTLLALSMFLLWFLLGSLINSDNILPYVVMLLALGFVIVSLWTNFSSSRGIVDRFIAENLQSLIAIALGHWFEATNQQFTNNINIIDPNDARAAASEQLHCEIKHYKYAWSKMLLNCGTDNYNLKINSSVAVGNIKNSNINKSEYLQSNQNKYPYGSLNSCISDEYNRIYGTQWEYLKITPTNSKYLFGVNKNGQIVGVDEAMKQYYGMKLATKNDVINESEKVDGLLEGFEVALLQDGLKYGPRFGYRVEGHLQCDTWYTSAIVRVPVFPPSEFLSDDIKVHLIFDFFDMDDDGILNKEEFLYWAKNLHYDRFYYNGPNTSYSEIVKYFNTICHTNVTSSIGFYIEDISLLYSLYPGDLDSDYEKVIPVRYDDESTGLSTNYGNCGNGKNTDRQQDEKLENEDDEDEFDEEFGDVFDDEDDIKHINNFSNKSTHCPKGYLWNGILYAPERSNYDDCTTDILNSNVNRLKLWSSNNQGNGYEYENQCDDLSYSSSNKHPKSKYTKHQLLRAINVQKLRYIFTFSTRSLRTPDIETAFHDIHSLAYKVFDAQVALLEPIFGKFNVLFGSTSIIGSNTTDNSRIINNVNEVKFVNENDTIKYSKIRTSAISSGIMHRADNNSNNTSLKSMVSNNNGNSNSPSISNDTFIPSYDNRYGDDNNPVRFLQLMRLLHNEIRQDIWHMFNHIVSRLFDRDRVRQGIEHFLDTIHPKLIRRKAARIVNIFYGPMLGELSPQIQDYFISAPPKTAAQVIDALKEYRVDNESNVRDTLEIISLSQGNASTQFQVSLITKALYALSVLKDSDVDMLTVDIPWKRAHTLITEEVLILPRNYQGVKVIIGAIQTVLRKESSIDNNVPTILSDSSNLNGLSESNDINDFSSHFDNSRNLNSGSTYSSNVKSSFGSNRSISSEFTESTLEQVIQVIVSQYLWMDAFILLIRLCGINLSDDRLPCVSYDHFEMSQSNSSYIEERNYEHVQNIFTKLSNGSGFLPVELTDLAILSLTDKCLNFPGLLVSLHFLGLISSEMFSMGTGNPLERLKELGITLNTHVLHIHKGTGLSNSVTSTTSLASLSINNCMQNSYHDYRLNINFQSDKSWPLPIEVLSELNQHSSDDNINKMLPEKRTDYGELLDWTLLTNIKGIPGKIVQEYNTLSISRNGFIGRSQLHEYIRLHKKFYVCFLEGPNVTSNTTYNSSNVNESSSIVNDQRITKKEVLSIIKENKIDLGTSSINKKSTSSGSLCNRSLSSNNGAILGGSSQHLDLSKVTGRKNRIKLYKISFDVFDAAITALGFSSHPVQSHILWLLLCLNLKLPNVQPFIDAAYARDFILRIFLQPTYKSDTKHNINNATGSMISSPTSGNNRNILGNNIADGDFINHNTSINTIPNKDIGSQIINNKAVNSNQLTNKIQSNSTSFQYQSSIIESSVKELHYDAQDVCSYHGYFTHEMLCRFLSLAKITLPPYGVHSLWKNLPKDPFDISLFIVPFIEENREDDNFKDEYNMMHGNNIDINNVSILLPNYTTESIGSIHETDKYSRLQRNFQDNKSLCHSMHLRVLMDPTGMDPMEGTVIHIDNLRRLLPRKLMTGLWPEAIKVILNIGLHLEKSDTLIKEATSRCLQYSNKYGLIRPGDIVSILAALSKEGLSFDMLCDLLNNMRIQLPVREVKRMFDLMDLNQDKSLDLQELLDGFEVLFGKFLPQLVHEHVGLSYERQGIIMIAASTCLLLFCAFVGIAIKTFEGMRNELSTAVQSVLAIVGAVGLQTGASQDSKEVEERMKQRIEDIMGGDIETSVEQVELNEQIMITNEGRYKYGISSKSEKYGSDYPSRSRNIQSSIILSADKGPILKIGYVVPYKYRSDINDPRPCVTLYNQDNVYLEPIIYCSKGTINQQHNVFLTKNINIRWFIKPNIPKYTGLVFSNENGIINGIIPSFTINKVGCISRMTVQSNQHIDMNIKNTSNTGIPVYGGVTSSISYLNNHNNGINMNNNIVLHKRPSISNAYNSSSNSDSNYLHNKTFMKMYSAGKPLLKKLQSNFGRDDLSLIDNFSKNDDTQCDNHGTTTRLPLGYHPVQMNRKTFTVYCIIDNYKKIFKSRITFQIIPRTRHNK</sequence>
<feature type="compositionally biased region" description="Acidic residues" evidence="2">
    <location>
        <begin position="2805"/>
        <end position="2814"/>
    </location>
</feature>
<feature type="region of interest" description="Disordered" evidence="2">
    <location>
        <begin position="2784"/>
        <end position="2814"/>
    </location>
</feature>
<evidence type="ECO:0000313" key="5">
    <source>
        <dbReference type="EMBL" id="OII77420.1"/>
    </source>
</evidence>
<feature type="transmembrane region" description="Helical" evidence="3">
    <location>
        <begin position="2395"/>
        <end position="2417"/>
    </location>
</feature>
<evidence type="ECO:0000256" key="3">
    <source>
        <dbReference type="SAM" id="Phobius"/>
    </source>
</evidence>
<gene>
    <name evidence="5" type="ORF">cand_009110</name>
</gene>
<dbReference type="SMART" id="SM00054">
    <property type="entry name" value="EFh"/>
    <property type="match status" value="2"/>
</dbReference>
<evidence type="ECO:0000256" key="2">
    <source>
        <dbReference type="SAM" id="MobiDB-lite"/>
    </source>
</evidence>